<dbReference type="GO" id="GO:0004860">
    <property type="term" value="F:protein kinase inhibitor activity"/>
    <property type="evidence" value="ECO:0007669"/>
    <property type="project" value="UniProtKB-KW"/>
</dbReference>
<evidence type="ECO:0000256" key="2">
    <source>
        <dbReference type="ARBA" id="ARBA00023306"/>
    </source>
</evidence>
<comment type="caution">
    <text evidence="4">The sequence shown here is derived from an EMBL/GenBank/DDBJ whole genome shotgun (WGS) entry which is preliminary data.</text>
</comment>
<feature type="region of interest" description="Disordered" evidence="3">
    <location>
        <begin position="28"/>
        <end position="47"/>
    </location>
</feature>
<gene>
    <name evidence="4" type="ORF">LIER_18758</name>
</gene>
<organism evidence="4 5">
    <name type="scientific">Lithospermum erythrorhizon</name>
    <name type="common">Purple gromwell</name>
    <name type="synonym">Lithospermum officinale var. erythrorhizon</name>
    <dbReference type="NCBI Taxonomy" id="34254"/>
    <lineage>
        <taxon>Eukaryota</taxon>
        <taxon>Viridiplantae</taxon>
        <taxon>Streptophyta</taxon>
        <taxon>Embryophyta</taxon>
        <taxon>Tracheophyta</taxon>
        <taxon>Spermatophyta</taxon>
        <taxon>Magnoliopsida</taxon>
        <taxon>eudicotyledons</taxon>
        <taxon>Gunneridae</taxon>
        <taxon>Pentapetalae</taxon>
        <taxon>asterids</taxon>
        <taxon>lamiids</taxon>
        <taxon>Boraginales</taxon>
        <taxon>Boraginaceae</taxon>
        <taxon>Boraginoideae</taxon>
        <taxon>Lithospermeae</taxon>
        <taxon>Lithospermum</taxon>
    </lineage>
</organism>
<name>A0AAV3QGE7_LITER</name>
<dbReference type="AlphaFoldDB" id="A0AAV3QGE7"/>
<keyword evidence="2" id="KW-0131">Cell cycle</keyword>
<keyword evidence="5" id="KW-1185">Reference proteome</keyword>
<dbReference type="InterPro" id="IPR040389">
    <property type="entry name" value="SMR"/>
</dbReference>
<dbReference type="GO" id="GO:0005634">
    <property type="term" value="C:nucleus"/>
    <property type="evidence" value="ECO:0007669"/>
    <property type="project" value="TreeGrafter"/>
</dbReference>
<evidence type="ECO:0000256" key="1">
    <source>
        <dbReference type="ARBA" id="ARBA00023013"/>
    </source>
</evidence>
<evidence type="ECO:0000256" key="3">
    <source>
        <dbReference type="SAM" id="MobiDB-lite"/>
    </source>
</evidence>
<sequence>MEMDYLYQECTTPKNEECRIPEITECPPAPRKKMDPPMRKLNKNAPNKAYFQSPELDTFFAKVPVREASCAT</sequence>
<keyword evidence="1" id="KW-0649">Protein kinase inhibitor</keyword>
<evidence type="ECO:0000313" key="4">
    <source>
        <dbReference type="EMBL" id="GAA0162728.1"/>
    </source>
</evidence>
<dbReference type="EMBL" id="BAABME010004536">
    <property type="protein sequence ID" value="GAA0162728.1"/>
    <property type="molecule type" value="Genomic_DNA"/>
</dbReference>
<dbReference type="PANTHER" id="PTHR33142:SF15">
    <property type="entry name" value="CYCLIN-DEPENDENT PROTEIN KINASE INHIBITOR SMR4"/>
    <property type="match status" value="1"/>
</dbReference>
<dbReference type="GO" id="GO:0032875">
    <property type="term" value="P:regulation of DNA endoreduplication"/>
    <property type="evidence" value="ECO:0007669"/>
    <property type="project" value="InterPro"/>
</dbReference>
<evidence type="ECO:0000313" key="5">
    <source>
        <dbReference type="Proteomes" id="UP001454036"/>
    </source>
</evidence>
<proteinExistence type="predicted"/>
<reference evidence="4 5" key="1">
    <citation type="submission" date="2024-01" db="EMBL/GenBank/DDBJ databases">
        <title>The complete chloroplast genome sequence of Lithospermum erythrorhizon: insights into the phylogenetic relationship among Boraginaceae species and the maternal lineages of purple gromwells.</title>
        <authorList>
            <person name="Okada T."/>
            <person name="Watanabe K."/>
        </authorList>
    </citation>
    <scope>NUCLEOTIDE SEQUENCE [LARGE SCALE GENOMIC DNA]</scope>
</reference>
<accession>A0AAV3QGE7</accession>
<dbReference type="PANTHER" id="PTHR33142">
    <property type="entry name" value="CYCLIN-DEPENDENT PROTEIN KINASE INHIBITOR SMR13"/>
    <property type="match status" value="1"/>
</dbReference>
<dbReference type="Proteomes" id="UP001454036">
    <property type="component" value="Unassembled WGS sequence"/>
</dbReference>
<protein>
    <submittedName>
        <fullName evidence="4">Uncharacterized protein</fullName>
    </submittedName>
</protein>